<evidence type="ECO:0000313" key="2">
    <source>
        <dbReference type="Proteomes" id="UP000430519"/>
    </source>
</evidence>
<protein>
    <submittedName>
        <fullName evidence="1">Uncharacterized protein</fullName>
    </submittedName>
</protein>
<dbReference type="AlphaFoldDB" id="A0A6I4YPP8"/>
<gene>
    <name evidence="1" type="ORF">GLX28_05550</name>
</gene>
<reference evidence="1 2" key="1">
    <citation type="submission" date="2019-11" db="EMBL/GenBank/DDBJ databases">
        <title>Genome sequence of Deinococcus xianganensis Y35, AI-2 producing algicidal bacterium, isolated from lake water.</title>
        <authorList>
            <person name="Li Y."/>
        </authorList>
    </citation>
    <scope>NUCLEOTIDE SEQUENCE [LARGE SCALE GENOMIC DNA]</scope>
    <source>
        <strain evidence="1 2">Y35</strain>
    </source>
</reference>
<organism evidence="1 2">
    <name type="scientific">Deinococcus xianganensis</name>
    <dbReference type="NCBI Taxonomy" id="1507289"/>
    <lineage>
        <taxon>Bacteria</taxon>
        <taxon>Thermotogati</taxon>
        <taxon>Deinococcota</taxon>
        <taxon>Deinococci</taxon>
        <taxon>Deinococcales</taxon>
        <taxon>Deinococcaceae</taxon>
        <taxon>Deinococcus</taxon>
    </lineage>
</organism>
<dbReference type="EMBL" id="WVHK01000013">
    <property type="protein sequence ID" value="MXV19103.1"/>
    <property type="molecule type" value="Genomic_DNA"/>
</dbReference>
<dbReference type="Proteomes" id="UP000430519">
    <property type="component" value="Unassembled WGS sequence"/>
</dbReference>
<evidence type="ECO:0000313" key="1">
    <source>
        <dbReference type="EMBL" id="MXV19103.1"/>
    </source>
</evidence>
<dbReference type="RefSeq" id="WP_160977523.1">
    <property type="nucleotide sequence ID" value="NZ_WVHK01000013.1"/>
</dbReference>
<comment type="caution">
    <text evidence="1">The sequence shown here is derived from an EMBL/GenBank/DDBJ whole genome shotgun (WGS) entry which is preliminary data.</text>
</comment>
<keyword evidence="2" id="KW-1185">Reference proteome</keyword>
<accession>A0A6I4YPP8</accession>
<proteinExistence type="predicted"/>
<sequence>MPRSTPPPDDLTLAQLRAVSADAVVWDGAQVSSTESIGWTRVTPWGQQRLDLRAQWHRRSWRLSMEAATRFDVQLGGRPLAVTFRTTYARLTGQDTPWIQLLPGSSESELRRQVERLRLHCQEALFPWLDQVRTPAGLVAFMSVPRNSRRLIWGHSVGPFRPAQLVAALLPASEAADAQAALQEVERLTRLDLGEREPLSANDTAPAD</sequence>
<name>A0A6I4YPP8_9DEIO</name>